<evidence type="ECO:0000256" key="2">
    <source>
        <dbReference type="ARBA" id="ARBA00022833"/>
    </source>
</evidence>
<keyword evidence="1 3" id="KW-0479">Metal-binding</keyword>
<dbReference type="PROSITE" id="PS50089">
    <property type="entry name" value="ZF_RING_2"/>
    <property type="match status" value="1"/>
</dbReference>
<keyword evidence="2" id="KW-0862">Zinc</keyword>
<evidence type="ECO:0000313" key="5">
    <source>
        <dbReference type="EMBL" id="OXA37109.1"/>
    </source>
</evidence>
<name>A0A226CVZ6_FOLCA</name>
<evidence type="ECO:0000256" key="3">
    <source>
        <dbReference type="PROSITE-ProRule" id="PRU00175"/>
    </source>
</evidence>
<accession>A0A226CVZ6</accession>
<gene>
    <name evidence="5" type="ORF">Fcan01_28106</name>
</gene>
<feature type="domain" description="RING-type" evidence="4">
    <location>
        <begin position="325"/>
        <end position="358"/>
    </location>
</feature>
<evidence type="ECO:0000256" key="1">
    <source>
        <dbReference type="ARBA" id="ARBA00022771"/>
    </source>
</evidence>
<evidence type="ECO:0000259" key="4">
    <source>
        <dbReference type="PROSITE" id="PS50089"/>
    </source>
</evidence>
<dbReference type="InterPro" id="IPR013083">
    <property type="entry name" value="Znf_RING/FYVE/PHD"/>
</dbReference>
<reference evidence="5 6" key="1">
    <citation type="submission" date="2015-12" db="EMBL/GenBank/DDBJ databases">
        <title>The genome of Folsomia candida.</title>
        <authorList>
            <person name="Faddeeva A."/>
            <person name="Derks M.F."/>
            <person name="Anvar Y."/>
            <person name="Smit S."/>
            <person name="Van Straalen N."/>
            <person name="Roelofs D."/>
        </authorList>
    </citation>
    <scope>NUCLEOTIDE SEQUENCE [LARGE SCALE GENOMIC DNA]</scope>
    <source>
        <strain evidence="5 6">VU population</strain>
        <tissue evidence="5">Whole body</tissue>
    </source>
</reference>
<evidence type="ECO:0000313" key="6">
    <source>
        <dbReference type="Proteomes" id="UP000198287"/>
    </source>
</evidence>
<proteinExistence type="predicted"/>
<dbReference type="AlphaFoldDB" id="A0A226CVZ6"/>
<dbReference type="GO" id="GO:0008270">
    <property type="term" value="F:zinc ion binding"/>
    <property type="evidence" value="ECO:0007669"/>
    <property type="project" value="UniProtKB-KW"/>
</dbReference>
<dbReference type="Pfam" id="PF13920">
    <property type="entry name" value="zf-C3HC4_3"/>
    <property type="match status" value="1"/>
</dbReference>
<dbReference type="SUPFAM" id="SSF57850">
    <property type="entry name" value="RING/U-box"/>
    <property type="match status" value="1"/>
</dbReference>
<sequence length="369" mass="41447">MATSLRHNACTNLRDLVYESCIGHGSFGPVLKAIDPSKKNFVSAAKFIFLPASCAEDDRKFDGTPENVMFSKQGFILPVRIGDYGPTRILKSMNWKTGARPLIIALTKKEVTERLQNIRHVFSITYSWKFAHFSKCITDFELETWQGDALLASGFHRLLNVARKYVVKNAWELRDCLKNVTTDCTITLKTGEYQGDFTLRGDNITITGEEDEAGDCPCIAFKGRLLVIDTLKPGKPDTEKLESAMSRAHLEGKYEKKIEEIAPASGAMTNQIYPMLTVRKPLKADDDASSKTRILQKDKFAAKNLPSLPLEDKMHVTDEEDSKLCSICMEDRINMAFQCGHTCCAKCSGGLKNCHFCREVITHRIKIFI</sequence>
<dbReference type="InterPro" id="IPR051728">
    <property type="entry name" value="RING-FYVE_E3_ubiquitin-ligase"/>
</dbReference>
<keyword evidence="1 3" id="KW-0863">Zinc-finger</keyword>
<dbReference type="PANTHER" id="PTHR14879:SF5">
    <property type="entry name" value="RING-TYPE DOMAIN-CONTAINING PROTEIN"/>
    <property type="match status" value="1"/>
</dbReference>
<comment type="caution">
    <text evidence="5">The sequence shown here is derived from an EMBL/GenBank/DDBJ whole genome shotgun (WGS) entry which is preliminary data.</text>
</comment>
<dbReference type="InterPro" id="IPR001841">
    <property type="entry name" value="Znf_RING"/>
</dbReference>
<dbReference type="PANTHER" id="PTHR14879">
    <property type="entry name" value="CASPASE REGULATOR, RING FINGER DOMAIN-CONTAINING"/>
    <property type="match status" value="1"/>
</dbReference>
<protein>
    <submittedName>
        <fullName evidence="5">E3 ubiquitin-protein ligase RGLG1</fullName>
    </submittedName>
</protein>
<dbReference type="EMBL" id="LNIX01000064">
    <property type="protein sequence ID" value="OXA37109.1"/>
    <property type="molecule type" value="Genomic_DNA"/>
</dbReference>
<dbReference type="OrthoDB" id="413582at2759"/>
<organism evidence="5 6">
    <name type="scientific">Folsomia candida</name>
    <name type="common">Springtail</name>
    <dbReference type="NCBI Taxonomy" id="158441"/>
    <lineage>
        <taxon>Eukaryota</taxon>
        <taxon>Metazoa</taxon>
        <taxon>Ecdysozoa</taxon>
        <taxon>Arthropoda</taxon>
        <taxon>Hexapoda</taxon>
        <taxon>Collembola</taxon>
        <taxon>Entomobryomorpha</taxon>
        <taxon>Isotomoidea</taxon>
        <taxon>Isotomidae</taxon>
        <taxon>Proisotominae</taxon>
        <taxon>Folsomia</taxon>
    </lineage>
</organism>
<dbReference type="CDD" id="cd16520">
    <property type="entry name" value="RING-HC_MIBs-like"/>
    <property type="match status" value="1"/>
</dbReference>
<dbReference type="Proteomes" id="UP000198287">
    <property type="component" value="Unassembled WGS sequence"/>
</dbReference>
<keyword evidence="6" id="KW-1185">Reference proteome</keyword>
<dbReference type="Gene3D" id="3.30.40.10">
    <property type="entry name" value="Zinc/RING finger domain, C3HC4 (zinc finger)"/>
    <property type="match status" value="1"/>
</dbReference>